<comment type="subcellular location">
    <subcellularLocation>
        <location evidence="1">Endomembrane system</location>
    </subcellularLocation>
</comment>
<evidence type="ECO:0000256" key="3">
    <source>
        <dbReference type="ARBA" id="ARBA00022737"/>
    </source>
</evidence>
<dbReference type="Proteomes" id="UP001152797">
    <property type="component" value="Unassembled WGS sequence"/>
</dbReference>
<keyword evidence="3" id="KW-0677">Repeat</keyword>
<dbReference type="GO" id="GO:0010008">
    <property type="term" value="C:endosome membrane"/>
    <property type="evidence" value="ECO:0007669"/>
    <property type="project" value="TreeGrafter"/>
</dbReference>
<keyword evidence="4" id="KW-0472">Membrane</keyword>
<reference evidence="7" key="1">
    <citation type="submission" date="2022-10" db="EMBL/GenBank/DDBJ databases">
        <authorList>
            <person name="Chen Y."/>
            <person name="Dougan E. K."/>
            <person name="Chan C."/>
            <person name="Rhodes N."/>
            <person name="Thang M."/>
        </authorList>
    </citation>
    <scope>NUCLEOTIDE SEQUENCE</scope>
</reference>
<dbReference type="OrthoDB" id="5574975at2759"/>
<protein>
    <submittedName>
        <fullName evidence="8">Peptidylprolyl isomerase</fullName>
    </submittedName>
</protein>
<dbReference type="PANTHER" id="PTHR16023:SF0">
    <property type="entry name" value="PROTEIN VAC14 HOMOLOG"/>
    <property type="match status" value="1"/>
</dbReference>
<evidence type="ECO:0000313" key="9">
    <source>
        <dbReference type="Proteomes" id="UP001152797"/>
    </source>
</evidence>
<dbReference type="SUPFAM" id="SSF48371">
    <property type="entry name" value="ARM repeat"/>
    <property type="match status" value="1"/>
</dbReference>
<dbReference type="GO" id="GO:0006661">
    <property type="term" value="P:phosphatidylinositol biosynthetic process"/>
    <property type="evidence" value="ECO:0007669"/>
    <property type="project" value="InterPro"/>
</dbReference>
<dbReference type="GO" id="GO:0070772">
    <property type="term" value="C:PAS complex"/>
    <property type="evidence" value="ECO:0007669"/>
    <property type="project" value="InterPro"/>
</dbReference>
<feature type="domain" description="Endonuclease/exonuclease/phosphatase" evidence="5">
    <location>
        <begin position="1151"/>
        <end position="1371"/>
    </location>
</feature>
<accession>A0A9P1DPM4</accession>
<dbReference type="InterPro" id="IPR011989">
    <property type="entry name" value="ARM-like"/>
</dbReference>
<dbReference type="InterPro" id="IPR026825">
    <property type="entry name" value="Vac14"/>
</dbReference>
<comment type="caution">
    <text evidence="7">The sequence shown here is derived from an EMBL/GenBank/DDBJ whole genome shotgun (WGS) entry which is preliminary data.</text>
</comment>
<evidence type="ECO:0000259" key="6">
    <source>
        <dbReference type="Pfam" id="PF11916"/>
    </source>
</evidence>
<dbReference type="InterPro" id="IPR021841">
    <property type="entry name" value="VAC14_Fig4p-bd"/>
</dbReference>
<evidence type="ECO:0000313" key="7">
    <source>
        <dbReference type="EMBL" id="CAI4012468.1"/>
    </source>
</evidence>
<dbReference type="InterPro" id="IPR036691">
    <property type="entry name" value="Endo/exonu/phosph_ase_sf"/>
</dbReference>
<organism evidence="7">
    <name type="scientific">Cladocopium goreaui</name>
    <dbReference type="NCBI Taxonomy" id="2562237"/>
    <lineage>
        <taxon>Eukaryota</taxon>
        <taxon>Sar</taxon>
        <taxon>Alveolata</taxon>
        <taxon>Dinophyceae</taxon>
        <taxon>Suessiales</taxon>
        <taxon>Symbiodiniaceae</taxon>
        <taxon>Cladocopium</taxon>
    </lineage>
</organism>
<name>A0A9P1DPM4_9DINO</name>
<dbReference type="Pfam" id="PF12755">
    <property type="entry name" value="Vac14_Fab1_bd"/>
    <property type="match status" value="1"/>
</dbReference>
<feature type="domain" description="Vacuolar protein 14 C-terminal Fig4-binding" evidence="6">
    <location>
        <begin position="961"/>
        <end position="1107"/>
    </location>
</feature>
<evidence type="ECO:0000256" key="2">
    <source>
        <dbReference type="ARBA" id="ARBA00010225"/>
    </source>
</evidence>
<comment type="similarity">
    <text evidence="2">Belongs to the VAC14 family.</text>
</comment>
<dbReference type="InterPro" id="IPR005135">
    <property type="entry name" value="Endo/exonuclease/phosphatase"/>
</dbReference>
<proteinExistence type="inferred from homology"/>
<dbReference type="Pfam" id="PF11916">
    <property type="entry name" value="Vac14_Fig4_bd"/>
    <property type="match status" value="1"/>
</dbReference>
<dbReference type="EMBL" id="CAMXCT030005479">
    <property type="protein sequence ID" value="CAL4799780.1"/>
    <property type="molecule type" value="Genomic_DNA"/>
</dbReference>
<dbReference type="InterPro" id="IPR016024">
    <property type="entry name" value="ARM-type_fold"/>
</dbReference>
<keyword evidence="8" id="KW-0413">Isomerase</keyword>
<keyword evidence="9" id="KW-1185">Reference proteome</keyword>
<sequence length="1480" mass="165094">MSTGRWNQPAWRSNRSHLTHQGSVIDGLLDEKKTETRQKVEVWILDILGSEGPDRVTPSAKASAVLQITRLISRIVEDLLTSAWTHARIDGLVALRELTFMMETDWAKCCAQKITNPILVCFSDEDSKVRYKACEAFINVAKVIRSGILEDMGAVFHGLCRLYTDVEQQIKEGAQSLDRLVRDIVVEQRHFDYSVLIPLIAARIHVMNPSVRQLVLGWIVLLDSMPQVDMIAFLPHYLEGLFGILASDNRDFRLKAQECLDGLLEEIRKSASERPERTQQAIAQDNLIIVQSRQMHSLYRLLQRLLAAAAQGVSSAPSSHSCERSVRAWGGRTLVQCDMWQGQDREESRRLVVRQTVDQQELTPSIRHFSSWKIFTSALILVVIVSSIGVGSHHLRRSMAELAGQRSRAAPVRSKISDPAPRIPPGCMGKGMTYLIKAILHNNLAGLGPDRGEEDMQFLVSQERHGADTQDIKVSVRAMSAYTPHSASWNGMQGDFASINQMPGQDVKLRFQFRDVANTPLWLDSFDLLLCDLDGGSTSTEFARAFGEHKAYWAHGTKLQLKSHGDYVEYNLKYPYRDAPVQKEDLGVDNPVYAGDLTKKQQQNCVSLHYGSVDHIDLVLGSTSYPFGWGGVRSFFFAFTGLDHCGSKLLRASSSTTSATLTTSTVTRTSLTSTSFTTSATSSTSGSSQTVSTKTITTYTTSTATTVTATTTTEVAGLPIFASPGHPDTEGSRISIVTWRCLAARRQCDGLPSGDKERFNALKWLLESVNLQVKLQVELTMPGADGVSTRSLRRRPSEPVADTGGLRQLIPELLPGALYCLDDGELTIQTDAIQANLRLREAMTILDSDQLPVEPIAHAVISAMFDVGGQERSKEVLLRCFSWAELLLDRCPAKVVQPEVRDRLLGAALKALLRKEDEVASTALRFAANLTAMGEQLGEEGEDLVGSMCHRLFRLMKEQPNLLARRGELIVRKICDGLVHQGVDVQRFFATAAKAINQEEDKAFARRLVQVLNRGLLTGPETKAFRAWLQLEVRRCEQKGELRPELQMVLMEAWMVCPVSSLALSFWLNEFEFAAGLATRLATAPRTDEIEAQLKDFVELLESPAWFSFFVLGQIPVRLLAADHSPSMKLKCLPRNQPWASKDEENNLCIMSWNVLAPTLAETWPGQREFREERLAALLEVLDLYASCDIVCLQELEVGISLELVQSFLEEKGFDVAVQDREGHPVINATFFRRSLLRLSWAISRSRILLTGLLLPSGHEVSVMNVHLDSKQQDQRAAQLTKSLQKMSMARSTYQVVCGDFNTNLALDTHLSDLLAEHRLFRTPTKGFTHSLGSALDHLCSTQHLAPRRVLQPASQRHLQGLPNKECPSDHLPVAATFELLLPQWQCPALPVARLPPQLLMEWSELLALGLRSNSSKKARKEQKQLEESFLSSTSPDLSLELTRWRDARREAAQAICRRAVEQALVLLRAMPTLKRWDPG</sequence>
<reference evidence="8 9" key="2">
    <citation type="submission" date="2024-05" db="EMBL/GenBank/DDBJ databases">
        <authorList>
            <person name="Chen Y."/>
            <person name="Shah S."/>
            <person name="Dougan E. K."/>
            <person name="Thang M."/>
            <person name="Chan C."/>
        </authorList>
    </citation>
    <scope>NUCLEOTIDE SEQUENCE [LARGE SCALE GENOMIC DNA]</scope>
</reference>
<dbReference type="PANTHER" id="PTHR16023">
    <property type="entry name" value="TAX1 BINDING PROTEIN-RELATED"/>
    <property type="match status" value="1"/>
</dbReference>
<dbReference type="Gene3D" id="1.25.10.10">
    <property type="entry name" value="Leucine-rich Repeat Variant"/>
    <property type="match status" value="1"/>
</dbReference>
<dbReference type="GO" id="GO:0016853">
    <property type="term" value="F:isomerase activity"/>
    <property type="evidence" value="ECO:0007669"/>
    <property type="project" value="UniProtKB-KW"/>
</dbReference>
<evidence type="ECO:0000313" key="8">
    <source>
        <dbReference type="EMBL" id="CAL4799780.1"/>
    </source>
</evidence>
<evidence type="ECO:0000256" key="4">
    <source>
        <dbReference type="ARBA" id="ARBA00023136"/>
    </source>
</evidence>
<dbReference type="EMBL" id="CAMXCT020005479">
    <property type="protein sequence ID" value="CAL1165843.1"/>
    <property type="molecule type" value="Genomic_DNA"/>
</dbReference>
<evidence type="ECO:0000259" key="5">
    <source>
        <dbReference type="Pfam" id="PF03372"/>
    </source>
</evidence>
<dbReference type="Gene3D" id="3.60.10.10">
    <property type="entry name" value="Endonuclease/exonuclease/phosphatase"/>
    <property type="match status" value="1"/>
</dbReference>
<dbReference type="Pfam" id="PF03372">
    <property type="entry name" value="Exo_endo_phos"/>
    <property type="match status" value="1"/>
</dbReference>
<dbReference type="EMBL" id="CAMXCT010005479">
    <property type="protein sequence ID" value="CAI4012468.1"/>
    <property type="molecule type" value="Genomic_DNA"/>
</dbReference>
<gene>
    <name evidence="7" type="ORF">C1SCF055_LOCUS37528</name>
</gene>
<dbReference type="SUPFAM" id="SSF56219">
    <property type="entry name" value="DNase I-like"/>
    <property type="match status" value="1"/>
</dbReference>
<evidence type="ECO:0000256" key="1">
    <source>
        <dbReference type="ARBA" id="ARBA00004308"/>
    </source>
</evidence>